<sequence>MTRRLIFVVVILLHWCRGERLSLHFFLKENGTWEEVRSTENINGSEYNNSFDTTSTTTNDNNIYDNLVDNNMYVNREEDSVFNHMPLYEDDDNKPLGHETREFLLGLLQHQFDVGGRFKRFFIHKQMFWRNRNNITYSVFIDTVPPTINVTTIKQETRFAFGVWEEAISHKGVVRFCDVGDNVSGADIKIVFARGEHGDKFSFDGAGGVLGHAFCPPRMGVKNAHYPSEGEVHLDSDEWWLTQDQAPTDNGTYYLPVVTHEIGHALGLYHSSVRNSIMYQLYNSDHLQLDKDDLNGLEQLYIDNEYYKNATNKTIKTTDGTDSLTTTYNATTTTPIIKVIYPLPDWVYETMSNSVHEICQFVPKCVACIRGEYYVFSEQKYWRFRDFELTDLIETQKFKQGLWPELCQVVGVVGVQQHILFVDHHLWFEYTDTTLDRVRVLTRNKYSALFAEEGVLFGVVDGRHLYEIEYSGGGGGSDDSLVDRYRGEVMHKFEGVQWVDWVMTNDKEVSAGVGRGRWVFAKVAKRPDVGHVYRATHPIQPLMYTC</sequence>
<dbReference type="EMBL" id="KM217573">
    <property type="protein sequence ID" value="AIU36692.1"/>
    <property type="molecule type" value="Genomic_DNA"/>
</dbReference>
<dbReference type="MEROPS" id="M10.040"/>
<evidence type="ECO:0000256" key="4">
    <source>
        <dbReference type="ARBA" id="ARBA00022833"/>
    </source>
</evidence>
<gene>
    <name evidence="7" type="primary">orf46</name>
</gene>
<evidence type="ECO:0000313" key="7">
    <source>
        <dbReference type="EMBL" id="AIU36692.1"/>
    </source>
</evidence>
<evidence type="ECO:0000256" key="1">
    <source>
        <dbReference type="ARBA" id="ARBA00022670"/>
    </source>
</evidence>
<dbReference type="PRINTS" id="PR00138">
    <property type="entry name" value="MATRIXIN"/>
</dbReference>
<dbReference type="InterPro" id="IPR036375">
    <property type="entry name" value="Hemopexin-like_dom_sf"/>
</dbReference>
<evidence type="ECO:0000256" key="5">
    <source>
        <dbReference type="ARBA" id="ARBA00023049"/>
    </source>
</evidence>
<keyword evidence="3" id="KW-0378">Hydrolase</keyword>
<name>A0A097P0M6_GVCP</name>
<organismHost>
    <name type="scientific">Cydia pomonella</name>
    <name type="common">Codling moth</name>
    <dbReference type="NCBI Taxonomy" id="82600"/>
</organismHost>
<dbReference type="Pfam" id="PF00413">
    <property type="entry name" value="Peptidase_M10"/>
    <property type="match status" value="1"/>
</dbReference>
<dbReference type="InterPro" id="IPR001818">
    <property type="entry name" value="Pept_M10_metallopeptidase"/>
</dbReference>
<dbReference type="PANTHER" id="PTHR10201">
    <property type="entry name" value="MATRIX METALLOPROTEINASE"/>
    <property type="match status" value="1"/>
</dbReference>
<dbReference type="GO" id="GO:0008270">
    <property type="term" value="F:zinc ion binding"/>
    <property type="evidence" value="ECO:0007669"/>
    <property type="project" value="InterPro"/>
</dbReference>
<protein>
    <submittedName>
        <fullName evidence="8">MPNase</fullName>
    </submittedName>
    <submittedName>
        <fullName evidence="7">ORF46 mp-nase</fullName>
    </submittedName>
</protein>
<keyword evidence="4" id="KW-0862">Zinc</keyword>
<keyword evidence="2" id="KW-0479">Metal-binding</keyword>
<evidence type="ECO:0000256" key="3">
    <source>
        <dbReference type="ARBA" id="ARBA00022801"/>
    </source>
</evidence>
<dbReference type="EMBL" id="MN696169">
    <property type="protein sequence ID" value="QGY99838.1"/>
    <property type="molecule type" value="Genomic_DNA"/>
</dbReference>
<feature type="domain" description="Peptidase metallopeptidase" evidence="6">
    <location>
        <begin position="125"/>
        <end position="303"/>
    </location>
</feature>
<reference evidence="7" key="1">
    <citation type="journal article" date="2014" name="Proc. Natl. Acad. Sci. U.S.A.">
        <title>Baculovirus resistance in codling moth is virus isolate-dependent and the consequence of a mutation in viral gene pe38.</title>
        <authorList>
            <person name="Gebhardt M.M."/>
            <person name="Eberle K.E."/>
            <person name="Radtke P."/>
            <person name="Jehle J.A."/>
        </authorList>
    </citation>
    <scope>NUCLEOTIDE SEQUENCE</scope>
    <source>
        <strain evidence="7">CpGV-S</strain>
    </source>
</reference>
<organism evidence="7">
    <name type="scientific">Cydia pomonella granulosis virus</name>
    <name type="common">CpGV</name>
    <name type="synonym">Cydia pomonella granulovirus</name>
    <dbReference type="NCBI Taxonomy" id="28289"/>
    <lineage>
        <taxon>Viruses</taxon>
        <taxon>Viruses incertae sedis</taxon>
        <taxon>Naldaviricetes</taxon>
        <taxon>Lefavirales</taxon>
        <taxon>Baculoviridae</taxon>
        <taxon>Betabaculovirus</taxon>
        <taxon>Betabaculovirus cypomonellae</taxon>
    </lineage>
</organism>
<evidence type="ECO:0000256" key="2">
    <source>
        <dbReference type="ARBA" id="ARBA00022723"/>
    </source>
</evidence>
<dbReference type="InterPro" id="IPR006026">
    <property type="entry name" value="Peptidase_Metallo"/>
</dbReference>
<dbReference type="SUPFAM" id="SSF55486">
    <property type="entry name" value="Metalloproteases ('zincins'), catalytic domain"/>
    <property type="match status" value="1"/>
</dbReference>
<accession>A0A097P0M6</accession>
<keyword evidence="1" id="KW-0645">Protease</keyword>
<dbReference type="GO" id="GO:0004222">
    <property type="term" value="F:metalloendopeptidase activity"/>
    <property type="evidence" value="ECO:0007669"/>
    <property type="project" value="InterPro"/>
</dbReference>
<dbReference type="SMART" id="SM00235">
    <property type="entry name" value="ZnMc"/>
    <property type="match status" value="1"/>
</dbReference>
<dbReference type="GO" id="GO:0006508">
    <property type="term" value="P:proteolysis"/>
    <property type="evidence" value="ECO:0007669"/>
    <property type="project" value="UniProtKB-KW"/>
</dbReference>
<dbReference type="InterPro" id="IPR024079">
    <property type="entry name" value="MetalloPept_cat_dom_sf"/>
</dbReference>
<dbReference type="GO" id="GO:0031012">
    <property type="term" value="C:extracellular matrix"/>
    <property type="evidence" value="ECO:0007669"/>
    <property type="project" value="InterPro"/>
</dbReference>
<evidence type="ECO:0000313" key="8">
    <source>
        <dbReference type="EMBL" id="QGY99838.1"/>
    </source>
</evidence>
<reference evidence="8" key="2">
    <citation type="journal article" date="2019" name="Virology">
        <title>Single nucleotide polymorphism (SNP) frequencies and distribution reveal complex genetic composition of seven novel natural isolates of Cydia pomonella granulovirus.</title>
        <authorList>
            <person name="Fan J."/>
            <person name="Wennmann J.T."/>
            <person name="Wang D."/>
            <person name="Jehle J.A."/>
        </authorList>
    </citation>
    <scope>NUCLEOTIDE SEQUENCE</scope>
    <source>
        <strain evidence="8">CpGV-WW</strain>
    </source>
</reference>
<dbReference type="PANTHER" id="PTHR10201:SF323">
    <property type="entry name" value="MATRIX METALLOPROTEINASE-21"/>
    <property type="match status" value="1"/>
</dbReference>
<dbReference type="Gene3D" id="3.40.390.10">
    <property type="entry name" value="Collagenase (Catalytic Domain)"/>
    <property type="match status" value="1"/>
</dbReference>
<keyword evidence="5" id="KW-0482">Metalloprotease</keyword>
<dbReference type="InterPro" id="IPR021190">
    <property type="entry name" value="Pept_M10A"/>
</dbReference>
<proteinExistence type="predicted"/>
<evidence type="ECO:0000259" key="6">
    <source>
        <dbReference type="SMART" id="SM00235"/>
    </source>
</evidence>
<dbReference type="SUPFAM" id="SSF50923">
    <property type="entry name" value="Hemopexin-like domain"/>
    <property type="match status" value="1"/>
</dbReference>